<reference evidence="1 2" key="1">
    <citation type="submission" date="2016-11" db="EMBL/GenBank/DDBJ databases">
        <title>The macronuclear genome of Stentor coeruleus: a giant cell with tiny introns.</title>
        <authorList>
            <person name="Slabodnick M."/>
            <person name="Ruby J.G."/>
            <person name="Reiff S.B."/>
            <person name="Swart E.C."/>
            <person name="Gosai S."/>
            <person name="Prabakaran S."/>
            <person name="Witkowska E."/>
            <person name="Larue G.E."/>
            <person name="Fisher S."/>
            <person name="Freeman R.M."/>
            <person name="Gunawardena J."/>
            <person name="Chu W."/>
            <person name="Stover N.A."/>
            <person name="Gregory B.D."/>
            <person name="Nowacki M."/>
            <person name="Derisi J."/>
            <person name="Roy S.W."/>
            <person name="Marshall W.F."/>
            <person name="Sood P."/>
        </authorList>
    </citation>
    <scope>NUCLEOTIDE SEQUENCE [LARGE SCALE GENOMIC DNA]</scope>
    <source>
        <strain evidence="1">WM001</strain>
    </source>
</reference>
<proteinExistence type="predicted"/>
<accession>A0A1R2BLI1</accession>
<gene>
    <name evidence="1" type="ORF">SteCoe_22770</name>
</gene>
<name>A0A1R2BLI1_9CILI</name>
<evidence type="ECO:0000313" key="2">
    <source>
        <dbReference type="Proteomes" id="UP000187209"/>
    </source>
</evidence>
<dbReference type="AlphaFoldDB" id="A0A1R2BLI1"/>
<dbReference type="Proteomes" id="UP000187209">
    <property type="component" value="Unassembled WGS sequence"/>
</dbReference>
<keyword evidence="2" id="KW-1185">Reference proteome</keyword>
<organism evidence="1 2">
    <name type="scientific">Stentor coeruleus</name>
    <dbReference type="NCBI Taxonomy" id="5963"/>
    <lineage>
        <taxon>Eukaryota</taxon>
        <taxon>Sar</taxon>
        <taxon>Alveolata</taxon>
        <taxon>Ciliophora</taxon>
        <taxon>Postciliodesmatophora</taxon>
        <taxon>Heterotrichea</taxon>
        <taxon>Heterotrichida</taxon>
        <taxon>Stentoridae</taxon>
        <taxon>Stentor</taxon>
    </lineage>
</organism>
<protein>
    <submittedName>
        <fullName evidence="1">Uncharacterized protein</fullName>
    </submittedName>
</protein>
<comment type="caution">
    <text evidence="1">The sequence shown here is derived from an EMBL/GenBank/DDBJ whole genome shotgun (WGS) entry which is preliminary data.</text>
</comment>
<evidence type="ECO:0000313" key="1">
    <source>
        <dbReference type="EMBL" id="OMJ77601.1"/>
    </source>
</evidence>
<dbReference type="EMBL" id="MPUH01000566">
    <property type="protein sequence ID" value="OMJ77601.1"/>
    <property type="molecule type" value="Genomic_DNA"/>
</dbReference>
<sequence length="104" mass="12043">MSKVLKNLQWIPDDYVFGSTLESLFNPKYNTDYTKGLRNKTGIVFSRSGSKQIKLPIVKHLQRVCPEANYIRVKLASLNQRYSEKNLPLATVIEFPRKKSIKKN</sequence>